<accession>A0A1H6FC34</accession>
<proteinExistence type="predicted"/>
<evidence type="ECO:0000313" key="2">
    <source>
        <dbReference type="Proteomes" id="UP000236724"/>
    </source>
</evidence>
<dbReference type="EMBL" id="FMSV02000537">
    <property type="protein sequence ID" value="SEH07617.1"/>
    <property type="molecule type" value="Genomic_DNA"/>
</dbReference>
<organism evidence="1 2">
    <name type="scientific">Candidatus Venteria ishoeyi</name>
    <dbReference type="NCBI Taxonomy" id="1899563"/>
    <lineage>
        <taxon>Bacteria</taxon>
        <taxon>Pseudomonadati</taxon>
        <taxon>Pseudomonadota</taxon>
        <taxon>Gammaproteobacteria</taxon>
        <taxon>Thiotrichales</taxon>
        <taxon>Thiotrichaceae</taxon>
        <taxon>Venteria</taxon>
    </lineage>
</organism>
<reference evidence="1 2" key="1">
    <citation type="submission" date="2016-10" db="EMBL/GenBank/DDBJ databases">
        <authorList>
            <person name="de Groot N.N."/>
        </authorList>
    </citation>
    <scope>NUCLEOTIDE SEQUENCE [LARGE SCALE GENOMIC DNA]</scope>
    <source>
        <strain evidence="1">MBHS1</strain>
    </source>
</reference>
<keyword evidence="2" id="KW-1185">Reference proteome</keyword>
<sequence length="169" mass="19607">MEVKILVNSDKDIGENLKLATALAKENKFKESIELLKITLEKIFLSGISYPSSTHVKILPYMQKAGQYIEIESFCENYLIPNGQEKVKSSFSHKCLEIQQAFCSLHVSDIYNKMALCAKREKAISDESKFEEFSKKYRAEYEELIEQGEKVEKEKRYKRLINRHGRGSK</sequence>
<evidence type="ECO:0000313" key="1">
    <source>
        <dbReference type="EMBL" id="SEH07617.1"/>
    </source>
</evidence>
<protein>
    <submittedName>
        <fullName evidence="1">Uncharacterized protein</fullName>
    </submittedName>
</protein>
<dbReference type="OrthoDB" id="7065870at2"/>
<name>A0A1H6FC34_9GAMM</name>
<gene>
    <name evidence="1" type="ORF">MBHS_03493</name>
</gene>
<dbReference type="Proteomes" id="UP000236724">
    <property type="component" value="Unassembled WGS sequence"/>
</dbReference>
<dbReference type="AlphaFoldDB" id="A0A1H6FC34"/>
<dbReference type="RefSeq" id="WP_103921253.1">
    <property type="nucleotide sequence ID" value="NZ_FMSV02000537.1"/>
</dbReference>